<gene>
    <name evidence="2" type="ORF">EYW47_25710</name>
</gene>
<dbReference type="InterPro" id="IPR009078">
    <property type="entry name" value="Ferritin-like_SF"/>
</dbReference>
<name>A0A4R5M479_9BURK</name>
<dbReference type="InterPro" id="IPR012347">
    <property type="entry name" value="Ferritin-like"/>
</dbReference>
<comment type="caution">
    <text evidence="2">The sequence shown here is derived from an EMBL/GenBank/DDBJ whole genome shotgun (WGS) entry which is preliminary data.</text>
</comment>
<dbReference type="InterPro" id="IPR010287">
    <property type="entry name" value="DUF892_YciF-like"/>
</dbReference>
<reference evidence="2 3" key="1">
    <citation type="submission" date="2019-03" db="EMBL/GenBank/DDBJ databases">
        <title>Paraburkholderia sp. 4M-K11, isolated from subtropical forest soil.</title>
        <authorList>
            <person name="Gao Z.-H."/>
            <person name="Qiu L.-H."/>
        </authorList>
    </citation>
    <scope>NUCLEOTIDE SEQUENCE [LARGE SCALE GENOMIC DNA]</scope>
    <source>
        <strain evidence="2 3">4M-K11</strain>
    </source>
</reference>
<evidence type="ECO:0000313" key="3">
    <source>
        <dbReference type="Proteomes" id="UP000295722"/>
    </source>
</evidence>
<organism evidence="2 3">
    <name type="scientific">Paraburkholderia silviterrae</name>
    <dbReference type="NCBI Taxonomy" id="2528715"/>
    <lineage>
        <taxon>Bacteria</taxon>
        <taxon>Pseudomonadati</taxon>
        <taxon>Pseudomonadota</taxon>
        <taxon>Betaproteobacteria</taxon>
        <taxon>Burkholderiales</taxon>
        <taxon>Burkholderiaceae</taxon>
        <taxon>Paraburkholderia</taxon>
    </lineage>
</organism>
<evidence type="ECO:0000313" key="2">
    <source>
        <dbReference type="EMBL" id="TDG20574.1"/>
    </source>
</evidence>
<dbReference type="Pfam" id="PF05974">
    <property type="entry name" value="DUF892"/>
    <property type="match status" value="1"/>
</dbReference>
<dbReference type="OrthoDB" id="7273732at2"/>
<dbReference type="AlphaFoldDB" id="A0A4R5M479"/>
<protein>
    <submittedName>
        <fullName evidence="2">DUF892 family protein</fullName>
    </submittedName>
</protein>
<evidence type="ECO:0000256" key="1">
    <source>
        <dbReference type="SAM" id="MobiDB-lite"/>
    </source>
</evidence>
<keyword evidence="3" id="KW-1185">Reference proteome</keyword>
<dbReference type="EMBL" id="SMRP01000015">
    <property type="protein sequence ID" value="TDG20574.1"/>
    <property type="molecule type" value="Genomic_DNA"/>
</dbReference>
<proteinExistence type="predicted"/>
<dbReference type="Gene3D" id="1.20.1260.10">
    <property type="match status" value="1"/>
</dbReference>
<accession>A0A4R5M479</accession>
<feature type="compositionally biased region" description="Basic and acidic residues" evidence="1">
    <location>
        <begin position="95"/>
        <end position="105"/>
    </location>
</feature>
<dbReference type="SUPFAM" id="SSF47240">
    <property type="entry name" value="Ferritin-like"/>
    <property type="match status" value="1"/>
</dbReference>
<dbReference type="Proteomes" id="UP000295722">
    <property type="component" value="Unassembled WGS sequence"/>
</dbReference>
<sequence length="168" mass="18792">MHLIAFTIRRLIVNTQREELLCLLRDAYMCGQGAAQLLAEFLEHHPDSAQISAVIEAFLAKTLEHQRLLAECLARIEEKTEVPQPKTNDVSRVPSPEERSTGDVPRDLTHLRARMLQEITLYSSVIATAEASGLFETRFVCEGVQSDKSSMAAWLEVCTSSNEEPRPA</sequence>
<feature type="region of interest" description="Disordered" evidence="1">
    <location>
        <begin position="83"/>
        <end position="105"/>
    </location>
</feature>